<evidence type="ECO:0000256" key="10">
    <source>
        <dbReference type="ARBA" id="ARBA00023303"/>
    </source>
</evidence>
<name>A0ABN8MJD9_9CNID</name>
<feature type="transmembrane region" description="Helical" evidence="11">
    <location>
        <begin position="305"/>
        <end position="327"/>
    </location>
</feature>
<evidence type="ECO:0000256" key="2">
    <source>
        <dbReference type="ARBA" id="ARBA00004236"/>
    </source>
</evidence>
<keyword evidence="7 11" id="KW-1133">Transmembrane helix</keyword>
<dbReference type="EMBL" id="CALNXI010000583">
    <property type="protein sequence ID" value="CAH3029638.1"/>
    <property type="molecule type" value="Genomic_DNA"/>
</dbReference>
<evidence type="ECO:0000313" key="15">
    <source>
        <dbReference type="EMBL" id="CAH3029638.1"/>
    </source>
</evidence>
<sequence length="470" mass="54136">RLPEYCFDGNETSSHLQPIKNSSWKTTSAAELLYYMFQCYDSRVRVENIKDSKPTDVIVSLYLLSIGNFKVRQMDFQLSFYYREVWRDPRLAYGNHFPKDEIELGGEIRQNIWVPNTYFVNKKGSASPADAQYFVRISRNGTLRTTTKNTITMDCYMDLRNFPFDVQKCNLNIESFGFAADKVVYKWISQDSSEAVEKDPGMMISEFDLGSIRTFETTSYYKLGPFSNLRMELTFFRKSVYYLIQIYIPSGMIVALSWVSFWIDNQSIPARTALGITTVLAMTTLLFGIQSSLPSVPYIKAVDLFMIVSFASVFAALIEFAVVNYTSMSEKEKRKIRPAKNTYHVNPDILMLNFRNRSFESDDENKYNLQNGSVHTESTSANSSLHRSNRTPVTNGTASAEYHPHDQTVISRDYPHVQETYSDRPRCRWQCKVTANAIDAWSRVLFPLSYGLFIVAYWIIYSSSSQAEKN</sequence>
<comment type="caution">
    <text evidence="15">The sequence shown here is derived from an EMBL/GenBank/DDBJ whole genome shotgun (WGS) entry which is preliminary data.</text>
</comment>
<dbReference type="Pfam" id="PF02931">
    <property type="entry name" value="Neur_chan_LBD"/>
    <property type="match status" value="1"/>
</dbReference>
<dbReference type="InterPro" id="IPR006029">
    <property type="entry name" value="Neurotrans-gated_channel_TM"/>
</dbReference>
<dbReference type="SUPFAM" id="SSF63712">
    <property type="entry name" value="Nicotinic receptor ligand binding domain-like"/>
    <property type="match status" value="1"/>
</dbReference>
<dbReference type="InterPro" id="IPR006202">
    <property type="entry name" value="Neur_chan_lig-bd"/>
</dbReference>
<protein>
    <submittedName>
        <fullName evidence="15">Uncharacterized protein</fullName>
    </submittedName>
</protein>
<dbReference type="Proteomes" id="UP001159427">
    <property type="component" value="Unassembled WGS sequence"/>
</dbReference>
<evidence type="ECO:0000256" key="3">
    <source>
        <dbReference type="ARBA" id="ARBA00022448"/>
    </source>
</evidence>
<proteinExistence type="inferred from homology"/>
<evidence type="ECO:0000256" key="7">
    <source>
        <dbReference type="ARBA" id="ARBA00022989"/>
    </source>
</evidence>
<keyword evidence="8 11" id="KW-0406">Ion transport</keyword>
<evidence type="ECO:0000256" key="5">
    <source>
        <dbReference type="ARBA" id="ARBA00022692"/>
    </source>
</evidence>
<feature type="domain" description="Neurotransmitter-gated ion-channel ligand-binding" evidence="13">
    <location>
        <begin position="31"/>
        <end position="221"/>
    </location>
</feature>
<evidence type="ECO:0000259" key="13">
    <source>
        <dbReference type="Pfam" id="PF02931"/>
    </source>
</evidence>
<dbReference type="Gene3D" id="2.70.170.10">
    <property type="entry name" value="Neurotransmitter-gated ion-channel ligand-binding domain"/>
    <property type="match status" value="1"/>
</dbReference>
<keyword evidence="10 11" id="KW-0407">Ion channel</keyword>
<dbReference type="Gene3D" id="1.20.58.390">
    <property type="entry name" value="Neurotransmitter-gated ion-channel transmembrane domain"/>
    <property type="match status" value="1"/>
</dbReference>
<feature type="compositionally biased region" description="Polar residues" evidence="12">
    <location>
        <begin position="367"/>
        <end position="398"/>
    </location>
</feature>
<dbReference type="PRINTS" id="PR00252">
    <property type="entry name" value="NRIONCHANNEL"/>
</dbReference>
<dbReference type="InterPro" id="IPR006028">
    <property type="entry name" value="GABAA/Glycine_rcpt"/>
</dbReference>
<feature type="non-terminal residue" evidence="15">
    <location>
        <position position="1"/>
    </location>
</feature>
<evidence type="ECO:0000256" key="9">
    <source>
        <dbReference type="ARBA" id="ARBA00023136"/>
    </source>
</evidence>
<comment type="subcellular location">
    <subcellularLocation>
        <location evidence="2">Cell membrane</location>
    </subcellularLocation>
    <subcellularLocation>
        <location evidence="1">Membrane</location>
        <topology evidence="1">Multi-pass membrane protein</topology>
    </subcellularLocation>
</comment>
<dbReference type="CDD" id="cd18990">
    <property type="entry name" value="LGIC_ECD_GABAAR"/>
    <property type="match status" value="1"/>
</dbReference>
<evidence type="ECO:0000256" key="1">
    <source>
        <dbReference type="ARBA" id="ARBA00004141"/>
    </source>
</evidence>
<dbReference type="InterPro" id="IPR036719">
    <property type="entry name" value="Neuro-gated_channel_TM_sf"/>
</dbReference>
<feature type="domain" description="Neurotransmitter-gated ion-channel transmembrane" evidence="14">
    <location>
        <begin position="246"/>
        <end position="458"/>
    </location>
</feature>
<keyword evidence="16" id="KW-1185">Reference proteome</keyword>
<feature type="transmembrane region" description="Helical" evidence="11">
    <location>
        <begin position="240"/>
        <end position="261"/>
    </location>
</feature>
<gene>
    <name evidence="15" type="ORF">PEVE_00036498</name>
</gene>
<organism evidence="15 16">
    <name type="scientific">Porites evermanni</name>
    <dbReference type="NCBI Taxonomy" id="104178"/>
    <lineage>
        <taxon>Eukaryota</taxon>
        <taxon>Metazoa</taxon>
        <taxon>Cnidaria</taxon>
        <taxon>Anthozoa</taxon>
        <taxon>Hexacorallia</taxon>
        <taxon>Scleractinia</taxon>
        <taxon>Fungiina</taxon>
        <taxon>Poritidae</taxon>
        <taxon>Porites</taxon>
    </lineage>
</organism>
<keyword evidence="4" id="KW-1003">Cell membrane</keyword>
<keyword evidence="3 11" id="KW-0813">Transport</keyword>
<feature type="transmembrane region" description="Helical" evidence="11">
    <location>
        <begin position="444"/>
        <end position="461"/>
    </location>
</feature>
<dbReference type="CDD" id="cd19049">
    <property type="entry name" value="LGIC_TM_anion"/>
    <property type="match status" value="1"/>
</dbReference>
<dbReference type="Pfam" id="PF02932">
    <property type="entry name" value="Neur_chan_memb"/>
    <property type="match status" value="1"/>
</dbReference>
<feature type="transmembrane region" description="Helical" evidence="11">
    <location>
        <begin position="273"/>
        <end position="293"/>
    </location>
</feature>
<keyword evidence="9 11" id="KW-0472">Membrane</keyword>
<evidence type="ECO:0000256" key="6">
    <source>
        <dbReference type="ARBA" id="ARBA00022729"/>
    </source>
</evidence>
<keyword evidence="6" id="KW-0732">Signal</keyword>
<dbReference type="NCBIfam" id="TIGR00860">
    <property type="entry name" value="LIC"/>
    <property type="match status" value="1"/>
</dbReference>
<evidence type="ECO:0000256" key="8">
    <source>
        <dbReference type="ARBA" id="ARBA00023065"/>
    </source>
</evidence>
<evidence type="ECO:0000256" key="12">
    <source>
        <dbReference type="SAM" id="MobiDB-lite"/>
    </source>
</evidence>
<dbReference type="SUPFAM" id="SSF90112">
    <property type="entry name" value="Neurotransmitter-gated ion-channel transmembrane pore"/>
    <property type="match status" value="1"/>
</dbReference>
<dbReference type="PROSITE" id="PS00236">
    <property type="entry name" value="NEUROTR_ION_CHANNEL"/>
    <property type="match status" value="1"/>
</dbReference>
<dbReference type="InterPro" id="IPR038050">
    <property type="entry name" value="Neuro_actylchol_rec"/>
</dbReference>
<reference evidence="15 16" key="1">
    <citation type="submission" date="2022-05" db="EMBL/GenBank/DDBJ databases">
        <authorList>
            <consortium name="Genoscope - CEA"/>
            <person name="William W."/>
        </authorList>
    </citation>
    <scope>NUCLEOTIDE SEQUENCE [LARGE SCALE GENOMIC DNA]</scope>
</reference>
<dbReference type="InterPro" id="IPR018000">
    <property type="entry name" value="Neurotransmitter_ion_chnl_CS"/>
</dbReference>
<evidence type="ECO:0000259" key="14">
    <source>
        <dbReference type="Pfam" id="PF02932"/>
    </source>
</evidence>
<accession>A0ABN8MJD9</accession>
<feature type="region of interest" description="Disordered" evidence="12">
    <location>
        <begin position="365"/>
        <end position="400"/>
    </location>
</feature>
<evidence type="ECO:0000256" key="4">
    <source>
        <dbReference type="ARBA" id="ARBA00022475"/>
    </source>
</evidence>
<keyword evidence="5 11" id="KW-0812">Transmembrane</keyword>
<dbReference type="PRINTS" id="PR00253">
    <property type="entry name" value="GABAARECEPTR"/>
</dbReference>
<evidence type="ECO:0000256" key="11">
    <source>
        <dbReference type="RuleBase" id="RU000687"/>
    </source>
</evidence>
<dbReference type="PANTHER" id="PTHR18945">
    <property type="entry name" value="NEUROTRANSMITTER GATED ION CHANNEL"/>
    <property type="match status" value="1"/>
</dbReference>
<comment type="similarity">
    <text evidence="11">Belongs to the ligand-gated ion channel (TC 1.A.9) family.</text>
</comment>
<dbReference type="InterPro" id="IPR006201">
    <property type="entry name" value="Neur_channel"/>
</dbReference>
<dbReference type="InterPro" id="IPR036734">
    <property type="entry name" value="Neur_chan_lig-bd_sf"/>
</dbReference>
<evidence type="ECO:0000313" key="16">
    <source>
        <dbReference type="Proteomes" id="UP001159427"/>
    </source>
</evidence>